<dbReference type="AlphaFoldDB" id="A0A4S2D327"/>
<dbReference type="RefSeq" id="WP_136004387.1">
    <property type="nucleotide sequence ID" value="NZ_SRYW01000005.1"/>
</dbReference>
<organism evidence="2 3">
    <name type="scientific">Stenotrophomonas maltophilia</name>
    <name type="common">Pseudomonas maltophilia</name>
    <name type="synonym">Xanthomonas maltophilia</name>
    <dbReference type="NCBI Taxonomy" id="40324"/>
    <lineage>
        <taxon>Bacteria</taxon>
        <taxon>Pseudomonadati</taxon>
        <taxon>Pseudomonadota</taxon>
        <taxon>Gammaproteobacteria</taxon>
        <taxon>Lysobacterales</taxon>
        <taxon>Lysobacteraceae</taxon>
        <taxon>Stenotrophomonas</taxon>
        <taxon>Stenotrophomonas maltophilia group</taxon>
    </lineage>
</organism>
<feature type="compositionally biased region" description="Basic residues" evidence="1">
    <location>
        <begin position="563"/>
        <end position="574"/>
    </location>
</feature>
<dbReference type="Proteomes" id="UP000306631">
    <property type="component" value="Unassembled WGS sequence"/>
</dbReference>
<gene>
    <name evidence="2" type="ORF">E5352_08075</name>
</gene>
<accession>A0A4S2D327</accession>
<name>A0A4S2D327_STEMA</name>
<sequence length="679" mass="71153">MITPDSVRPKRPSTRPLVACVDTIKPRGFGFAQALGSSESIFLNEGRVRELGGPDAGLPGMLVTLTVAADAQGRLAAAKAAPLRLDDADAASLLWAACGGVAADLACGTLPAVPPLLVMAMAPAGIARPAALRALAAPGADLPARLEAFWAARPNWRPALLALFGELQGGRAWPVGWAVRDVEQATENAAAWARLCAALEARPRDWPAGFDAWPHWDHADAASIQRVGLLRISNSRVAGQQFAAAVVEQRRRTVMDAARLFEALTPDDHALAGLWCRRSDGNDPFPAEVAQMLTARAAEKAAAAYLNGLGLAVADVAIEQLAGSTDAWRVMDLNVDGMHGVDVKNIRRSKYGRLQSSRWKVKRFKRDASGAPVLLCGVSSPHTKLQYGALSSQDFGDSVRILGVTSAGEFAGLRRAFSHAGGITVRTGERLLELPAWAWDYPIAHYRQRDAALLQLREVVAGLPSTRLAERWRRGLPAVLLALWGGGAAASRPHAGAAAPSAAVGDGLGGAPAGAAVGVVGPVRAADMGPGAGGGPSLRPGRAAAVVRQSAAAFPPRPEPGRRHVARPGARHRRPGGDAAHAAARAWPPGCRPAAAAAAGLVQPDGAVQWRAGGHVPRRPAPDAAGPLRRAASRSHDRLRPPPPGVRRAGIVRLWPVDLPEVWDLHRYALCRVRGPAAA</sequence>
<evidence type="ECO:0000256" key="1">
    <source>
        <dbReference type="SAM" id="MobiDB-lite"/>
    </source>
</evidence>
<reference evidence="2 3" key="1">
    <citation type="submission" date="2019-04" db="EMBL/GenBank/DDBJ databases">
        <title>Microbes associate with the intestines of laboratory mice.</title>
        <authorList>
            <person name="Navarre W."/>
            <person name="Wong E."/>
            <person name="Huang K."/>
            <person name="Tropini C."/>
            <person name="Ng K."/>
            <person name="Yu B."/>
        </authorList>
    </citation>
    <scope>NUCLEOTIDE SEQUENCE [LARGE SCALE GENOMIC DNA]</scope>
    <source>
        <strain evidence="2 3">NM62_B4-13</strain>
    </source>
</reference>
<dbReference type="EMBL" id="SRYW01000005">
    <property type="protein sequence ID" value="TGY34943.1"/>
    <property type="molecule type" value="Genomic_DNA"/>
</dbReference>
<feature type="region of interest" description="Disordered" evidence="1">
    <location>
        <begin position="613"/>
        <end position="644"/>
    </location>
</feature>
<evidence type="ECO:0000313" key="2">
    <source>
        <dbReference type="EMBL" id="TGY34943.1"/>
    </source>
</evidence>
<proteinExistence type="predicted"/>
<dbReference type="OrthoDB" id="5477757at2"/>
<feature type="region of interest" description="Disordered" evidence="1">
    <location>
        <begin position="553"/>
        <end position="584"/>
    </location>
</feature>
<protein>
    <submittedName>
        <fullName evidence="2">Uncharacterized protein</fullName>
    </submittedName>
</protein>
<comment type="caution">
    <text evidence="2">The sequence shown here is derived from an EMBL/GenBank/DDBJ whole genome shotgun (WGS) entry which is preliminary data.</text>
</comment>
<evidence type="ECO:0000313" key="3">
    <source>
        <dbReference type="Proteomes" id="UP000306631"/>
    </source>
</evidence>